<dbReference type="GeneID" id="103260293"/>
<evidence type="ECO:0000256" key="7">
    <source>
        <dbReference type="SAM" id="MobiDB-lite"/>
    </source>
</evidence>
<feature type="region of interest" description="Disordered" evidence="7">
    <location>
        <begin position="1"/>
        <end position="54"/>
    </location>
</feature>
<dbReference type="AlphaFoldDB" id="A0A3Q0E1M3"/>
<evidence type="ECO:0000256" key="2">
    <source>
        <dbReference type="ARBA" id="ARBA00008108"/>
    </source>
</evidence>
<reference evidence="9" key="1">
    <citation type="submission" date="2025-08" db="UniProtKB">
        <authorList>
            <consortium name="RefSeq"/>
        </authorList>
    </citation>
    <scope>IDENTIFICATION</scope>
</reference>
<dbReference type="PANTHER" id="PTHR17613">
    <property type="entry name" value="CEREBRAL PROTEIN-11-RELATED"/>
    <property type="match status" value="1"/>
</dbReference>
<keyword evidence="5" id="KW-0175">Coiled coil</keyword>
<keyword evidence="6" id="KW-0472">Membrane</keyword>
<feature type="region of interest" description="Disordered" evidence="7">
    <location>
        <begin position="202"/>
        <end position="280"/>
    </location>
</feature>
<organism evidence="8 9">
    <name type="scientific">Carlito syrichta</name>
    <name type="common">Philippine tarsier</name>
    <name type="synonym">Tarsius syrichta</name>
    <dbReference type="NCBI Taxonomy" id="1868482"/>
    <lineage>
        <taxon>Eukaryota</taxon>
        <taxon>Metazoa</taxon>
        <taxon>Chordata</taxon>
        <taxon>Craniata</taxon>
        <taxon>Vertebrata</taxon>
        <taxon>Euteleostomi</taxon>
        <taxon>Mammalia</taxon>
        <taxon>Eutheria</taxon>
        <taxon>Euarchontoglires</taxon>
        <taxon>Primates</taxon>
        <taxon>Haplorrhini</taxon>
        <taxon>Tarsiiformes</taxon>
        <taxon>Tarsiidae</taxon>
        <taxon>Carlito</taxon>
    </lineage>
</organism>
<dbReference type="InterPro" id="IPR019394">
    <property type="entry name" value="TEX28/TMCC"/>
</dbReference>
<dbReference type="STRING" id="1868482.ENSTSYP00000021343"/>
<evidence type="ECO:0000256" key="1">
    <source>
        <dbReference type="ARBA" id="ARBA00004370"/>
    </source>
</evidence>
<gene>
    <name evidence="9" type="primary">LOC103260293</name>
</gene>
<feature type="region of interest" description="Disordered" evidence="7">
    <location>
        <begin position="78"/>
        <end position="131"/>
    </location>
</feature>
<evidence type="ECO:0000313" key="9">
    <source>
        <dbReference type="RefSeq" id="XP_021567903.1"/>
    </source>
</evidence>
<keyword evidence="3" id="KW-0812">Transmembrane</keyword>
<sequence length="326" mass="35574">SRHPEPKAAPSLEDAPFPPSPADGREVSPAGRLSLSTGETRSLVFPSDCPPGTVSSGSVWGFCATWWALGKDVLSERLEERPSPAENTQRPGTSVPSHVPSRRSPSPSREGPSGQSRPPDRAPGRALPKSIRHRMLYLSEQLRVEQARRDENTASYLKLVSKADRHRAPHVRQAFEKVNQRTSATIARIEQRLRQCHRQLQELEEGGRPKGLVPTSGSPLDDCGQPGQTAPGSEAPRPSVERAPAQLPNADRHSAPGSPLPGGQQGESSEAGRVARPSLRLQKVKEELEAVEGPHARLQEASQSLAERRLRDLQVSLESLQKERCR</sequence>
<accession>A0A3Q0E1M3</accession>
<evidence type="ECO:0000256" key="3">
    <source>
        <dbReference type="ARBA" id="ARBA00022692"/>
    </source>
</evidence>
<dbReference type="KEGG" id="csyr:103260293"/>
<comment type="similarity">
    <text evidence="2">Belongs to the TEX28 family.</text>
</comment>
<proteinExistence type="inferred from homology"/>
<feature type="non-terminal residue" evidence="9">
    <location>
        <position position="1"/>
    </location>
</feature>
<keyword evidence="4" id="KW-1133">Transmembrane helix</keyword>
<dbReference type="RefSeq" id="XP_021567903.1">
    <property type="nucleotide sequence ID" value="XM_021712228.1"/>
</dbReference>
<evidence type="ECO:0000256" key="4">
    <source>
        <dbReference type="ARBA" id="ARBA00022989"/>
    </source>
</evidence>
<dbReference type="Pfam" id="PF10267">
    <property type="entry name" value="Tmemb_cc2"/>
    <property type="match status" value="1"/>
</dbReference>
<dbReference type="GO" id="GO:0016020">
    <property type="term" value="C:membrane"/>
    <property type="evidence" value="ECO:0007669"/>
    <property type="project" value="UniProtKB-SubCell"/>
</dbReference>
<protein>
    <submittedName>
        <fullName evidence="9">Testis-specific protein TEX28-like</fullName>
    </submittedName>
</protein>
<dbReference type="OrthoDB" id="9047689at2759"/>
<dbReference type="GO" id="GO:0012505">
    <property type="term" value="C:endomembrane system"/>
    <property type="evidence" value="ECO:0007669"/>
    <property type="project" value="TreeGrafter"/>
</dbReference>
<keyword evidence="8" id="KW-1185">Reference proteome</keyword>
<evidence type="ECO:0000313" key="8">
    <source>
        <dbReference type="Proteomes" id="UP000189704"/>
    </source>
</evidence>
<comment type="subcellular location">
    <subcellularLocation>
        <location evidence="1">Membrane</location>
    </subcellularLocation>
</comment>
<evidence type="ECO:0000256" key="6">
    <source>
        <dbReference type="ARBA" id="ARBA00023136"/>
    </source>
</evidence>
<dbReference type="PANTHER" id="PTHR17613:SF10">
    <property type="entry name" value="TESTIS-SPECIFIC PROTEIN TEX28"/>
    <property type="match status" value="1"/>
</dbReference>
<feature type="compositionally biased region" description="Low complexity" evidence="7">
    <location>
        <begin position="94"/>
        <end position="117"/>
    </location>
</feature>
<evidence type="ECO:0000256" key="5">
    <source>
        <dbReference type="ARBA" id="ARBA00023054"/>
    </source>
</evidence>
<name>A0A3Q0E1M3_CARSF</name>
<dbReference type="Proteomes" id="UP000189704">
    <property type="component" value="Unplaced"/>
</dbReference>